<reference evidence="6" key="1">
    <citation type="submission" date="2022-12" db="EMBL/GenBank/DDBJ databases">
        <title>Whole genome sequence of Mycolicibacterium iranicum strain SBH312.</title>
        <authorList>
            <person name="Jani J."/>
            <person name="Arifin Mustapha Z."/>
            <person name="Ahmed K."/>
            <person name="Kai Ling C."/>
        </authorList>
    </citation>
    <scope>NUCLEOTIDE SEQUENCE</scope>
    <source>
        <strain evidence="6">SBH312</strain>
    </source>
</reference>
<dbReference type="PANTHER" id="PTHR42847:SF4">
    <property type="entry name" value="ALKANESULFONATE MONOOXYGENASE-RELATED"/>
    <property type="match status" value="1"/>
</dbReference>
<accession>A0ABT4HBX1</accession>
<keyword evidence="7" id="KW-1185">Reference proteome</keyword>
<evidence type="ECO:0000256" key="1">
    <source>
        <dbReference type="ARBA" id="ARBA00022630"/>
    </source>
</evidence>
<feature type="domain" description="Luciferase-like" evidence="5">
    <location>
        <begin position="12"/>
        <end position="260"/>
    </location>
</feature>
<evidence type="ECO:0000313" key="6">
    <source>
        <dbReference type="EMBL" id="MCZ0727675.1"/>
    </source>
</evidence>
<dbReference type="InterPro" id="IPR050172">
    <property type="entry name" value="SsuD_RutA_monooxygenase"/>
</dbReference>
<evidence type="ECO:0000259" key="5">
    <source>
        <dbReference type="Pfam" id="PF00296"/>
    </source>
</evidence>
<keyword evidence="4" id="KW-0503">Monooxygenase</keyword>
<evidence type="ECO:0000256" key="4">
    <source>
        <dbReference type="ARBA" id="ARBA00023033"/>
    </source>
</evidence>
<keyword evidence="1" id="KW-0285">Flavoprotein</keyword>
<gene>
    <name evidence="6" type="ORF">OY187_06415</name>
</gene>
<dbReference type="Pfam" id="PF00296">
    <property type="entry name" value="Bac_luciferase"/>
    <property type="match status" value="1"/>
</dbReference>
<evidence type="ECO:0000256" key="3">
    <source>
        <dbReference type="ARBA" id="ARBA00023002"/>
    </source>
</evidence>
<dbReference type="RefSeq" id="WP_268785723.1">
    <property type="nucleotide sequence ID" value="NZ_JAPQYE010000002.1"/>
</dbReference>
<dbReference type="EMBL" id="JAPQYE010000002">
    <property type="protein sequence ID" value="MCZ0727675.1"/>
    <property type="molecule type" value="Genomic_DNA"/>
</dbReference>
<dbReference type="Gene3D" id="3.20.20.30">
    <property type="entry name" value="Luciferase-like domain"/>
    <property type="match status" value="1"/>
</dbReference>
<dbReference type="Proteomes" id="UP001084650">
    <property type="component" value="Unassembled WGS sequence"/>
</dbReference>
<keyword evidence="2" id="KW-0288">FMN</keyword>
<name>A0ABT4HBX1_MYCIR</name>
<organism evidence="6 7">
    <name type="scientific">Mycolicibacterium iranicum</name>
    <name type="common">Mycobacterium iranicum</name>
    <dbReference type="NCBI Taxonomy" id="912594"/>
    <lineage>
        <taxon>Bacteria</taxon>
        <taxon>Bacillati</taxon>
        <taxon>Actinomycetota</taxon>
        <taxon>Actinomycetes</taxon>
        <taxon>Mycobacteriales</taxon>
        <taxon>Mycobacteriaceae</taxon>
        <taxon>Mycolicibacterium</taxon>
    </lineage>
</organism>
<dbReference type="InterPro" id="IPR036661">
    <property type="entry name" value="Luciferase-like_sf"/>
</dbReference>
<dbReference type="PANTHER" id="PTHR42847">
    <property type="entry name" value="ALKANESULFONATE MONOOXYGENASE"/>
    <property type="match status" value="1"/>
</dbReference>
<protein>
    <submittedName>
        <fullName evidence="6">LLM class F420-dependent oxidoreductase</fullName>
    </submittedName>
</protein>
<dbReference type="NCBIfam" id="TIGR03560">
    <property type="entry name" value="F420_Rv1855c"/>
    <property type="match status" value="1"/>
</dbReference>
<proteinExistence type="predicted"/>
<sequence length="319" mass="34381">MADVAATSPTDFRVFVEPQQGASYADQLAVAQTAERAGYSAFFRSDHYVAMAGDGLPGPTDSWVTLAGLARETSSIRLGTMVTSATFRYPGPLAISVAQVDEMSGGRVEFGLGAGWFEAEHKAYAIPFPPLGERFDRLTEQLEILTGLWTTPAGKTFDYSGKHYEITDSPALPKPAQHPHPPIIIGGGGAKRTPALAARFADEFNIPFVPLDTLTEQYTRVAAAVEKAGRAKDSMTYSAAFVVCVGRNDSEIARRAEAIGREVEELRSNSPAVGTPAEVVDKLGPFLQAGVQRIYLQVLDQSDLDHVEFFAEQIVPQVS</sequence>
<comment type="caution">
    <text evidence="6">The sequence shown here is derived from an EMBL/GenBank/DDBJ whole genome shotgun (WGS) entry which is preliminary data.</text>
</comment>
<dbReference type="SUPFAM" id="SSF51679">
    <property type="entry name" value="Bacterial luciferase-like"/>
    <property type="match status" value="1"/>
</dbReference>
<dbReference type="InterPro" id="IPR019952">
    <property type="entry name" value="F420_OxRdatse_Rv1855c_pred"/>
</dbReference>
<keyword evidence="3" id="KW-0560">Oxidoreductase</keyword>
<evidence type="ECO:0000313" key="7">
    <source>
        <dbReference type="Proteomes" id="UP001084650"/>
    </source>
</evidence>
<evidence type="ECO:0000256" key="2">
    <source>
        <dbReference type="ARBA" id="ARBA00022643"/>
    </source>
</evidence>
<dbReference type="InterPro" id="IPR011251">
    <property type="entry name" value="Luciferase-like_dom"/>
</dbReference>